<organism evidence="3 4">
    <name type="scientific">Tetraparma gracilis</name>
    <dbReference type="NCBI Taxonomy" id="2962635"/>
    <lineage>
        <taxon>Eukaryota</taxon>
        <taxon>Sar</taxon>
        <taxon>Stramenopiles</taxon>
        <taxon>Ochrophyta</taxon>
        <taxon>Bolidophyceae</taxon>
        <taxon>Parmales</taxon>
        <taxon>Triparmaceae</taxon>
        <taxon>Tetraparma</taxon>
    </lineage>
</organism>
<dbReference type="EMBL" id="BRYB01002776">
    <property type="protein sequence ID" value="GMI25262.1"/>
    <property type="molecule type" value="Genomic_DNA"/>
</dbReference>
<dbReference type="PANTHER" id="PTHR28141:SF1">
    <property type="entry name" value="2',3'-CYCLIC-NUCLEOTIDE 3'-PHOSPHODIESTERASE"/>
    <property type="match status" value="1"/>
</dbReference>
<proteinExistence type="predicted"/>
<feature type="coiled-coil region" evidence="1">
    <location>
        <begin position="218"/>
        <end position="245"/>
    </location>
</feature>
<evidence type="ECO:0000313" key="3">
    <source>
        <dbReference type="EMBL" id="GMI25262.1"/>
    </source>
</evidence>
<comment type="caution">
    <text evidence="3">The sequence shown here is derived from an EMBL/GenBank/DDBJ whole genome shotgun (WGS) entry which is preliminary data.</text>
</comment>
<keyword evidence="1" id="KW-0175">Coiled coil</keyword>
<evidence type="ECO:0000313" key="4">
    <source>
        <dbReference type="Proteomes" id="UP001165060"/>
    </source>
</evidence>
<evidence type="ECO:0000256" key="2">
    <source>
        <dbReference type="SAM" id="MobiDB-lite"/>
    </source>
</evidence>
<evidence type="ECO:0000256" key="1">
    <source>
        <dbReference type="SAM" id="Coils"/>
    </source>
</evidence>
<accession>A0ABQ6MF85</accession>
<keyword evidence="4" id="KW-1185">Reference proteome</keyword>
<dbReference type="Proteomes" id="UP001165060">
    <property type="component" value="Unassembled WGS sequence"/>
</dbReference>
<dbReference type="SUPFAM" id="SSF55144">
    <property type="entry name" value="LigT-like"/>
    <property type="match status" value="1"/>
</dbReference>
<reference evidence="3 4" key="1">
    <citation type="journal article" date="2023" name="Commun. Biol.">
        <title>Genome analysis of Parmales, the sister group of diatoms, reveals the evolutionary specialization of diatoms from phago-mixotrophs to photoautotrophs.</title>
        <authorList>
            <person name="Ban H."/>
            <person name="Sato S."/>
            <person name="Yoshikawa S."/>
            <person name="Yamada K."/>
            <person name="Nakamura Y."/>
            <person name="Ichinomiya M."/>
            <person name="Sato N."/>
            <person name="Blanc-Mathieu R."/>
            <person name="Endo H."/>
            <person name="Kuwata A."/>
            <person name="Ogata H."/>
        </authorList>
    </citation>
    <scope>NUCLEOTIDE SEQUENCE [LARGE SCALE GENOMIC DNA]</scope>
</reference>
<dbReference type="Gene3D" id="3.90.1140.10">
    <property type="entry name" value="Cyclic phosphodiesterase"/>
    <property type="match status" value="1"/>
</dbReference>
<name>A0ABQ6MF85_9STRA</name>
<sequence>MVRTPPPPTLPHNLTRAREQEKYQKRLAHNFDDIFVPAMDLHGLGARDLFFQCVYAHPVMTDSIAAVNRLACDVFEREGNGCGYEGAYMPHMSLIYGDLDKETKEKAMEEVAKKVIGKAFNFGSLQLWSTEGLHTEWKCVKTVTLPLPYQVSFGGAKADAEELRASENLKEYQNGTMTRADIMQWATARKALISAHRAGMKQLRGAREYEEKMGEDAADIIARERQEAREQRAKEEREANEVATITKDGWTTLRKTIRVAAKMAKRASTIGEDEEDEEEGKKGDEEEEEDEDEEDDVASPLGGRSMKKSFKMARQNSKIKHNESHGMMLKRLRLKNKSTEINKVIQESIKKSIALGGEDPNAAHPIVDIIANYNFEAGIASAGMAWGSISHAVKKLRIARPETTDSEPRFQPHHKTQSRLDRHVDVPENFMAGLGAGGSLKPQRAPMKARPQLMRRVSTGVAVQRNLSEVQRGVEM</sequence>
<dbReference type="InterPro" id="IPR012386">
    <property type="entry name" value="Cyclic-nucl_3Pdiesterase"/>
</dbReference>
<dbReference type="InterPro" id="IPR009097">
    <property type="entry name" value="Cyclic_Pdiesterase"/>
</dbReference>
<gene>
    <name evidence="3" type="ORF">TeGR_g13582</name>
</gene>
<dbReference type="PANTHER" id="PTHR28141">
    <property type="entry name" value="2',3'-CYCLIC-NUCLEOTIDE 3'-PHOSPHODIESTERASE"/>
    <property type="match status" value="1"/>
</dbReference>
<protein>
    <submittedName>
        <fullName evidence="3">Uncharacterized protein</fullName>
    </submittedName>
</protein>
<feature type="region of interest" description="Disordered" evidence="2">
    <location>
        <begin position="265"/>
        <end position="321"/>
    </location>
</feature>
<feature type="compositionally biased region" description="Acidic residues" evidence="2">
    <location>
        <begin position="285"/>
        <end position="297"/>
    </location>
</feature>